<organism evidence="1 2">
    <name type="scientific">Pyrrhoderma noxium</name>
    <dbReference type="NCBI Taxonomy" id="2282107"/>
    <lineage>
        <taxon>Eukaryota</taxon>
        <taxon>Fungi</taxon>
        <taxon>Dikarya</taxon>
        <taxon>Basidiomycota</taxon>
        <taxon>Agaricomycotina</taxon>
        <taxon>Agaricomycetes</taxon>
        <taxon>Hymenochaetales</taxon>
        <taxon>Hymenochaetaceae</taxon>
        <taxon>Pyrrhoderma</taxon>
    </lineage>
</organism>
<accession>A0A286UNP5</accession>
<dbReference type="Proteomes" id="UP000217199">
    <property type="component" value="Unassembled WGS sequence"/>
</dbReference>
<proteinExistence type="predicted"/>
<dbReference type="InParanoid" id="A0A286UNP5"/>
<dbReference type="STRING" id="2282107.A0A286UNP5"/>
<evidence type="ECO:0000313" key="2">
    <source>
        <dbReference type="Proteomes" id="UP000217199"/>
    </source>
</evidence>
<evidence type="ECO:0000313" key="1">
    <source>
        <dbReference type="EMBL" id="PAV21134.1"/>
    </source>
</evidence>
<name>A0A286UNP5_9AGAM</name>
<keyword evidence="2" id="KW-1185">Reference proteome</keyword>
<comment type="caution">
    <text evidence="1">The sequence shown here is derived from an EMBL/GenBank/DDBJ whole genome shotgun (WGS) entry which is preliminary data.</text>
</comment>
<gene>
    <name evidence="1" type="ORF">PNOK_0376100</name>
</gene>
<sequence>MPHPEVHMNTVADIPNQRAWRVQLVDSLEGMTKNFANPYIIFYPVVSRTGAPFPINRAIREIQGRSYSDDNAWRGNIIVAKYRGGGNDPFMCALPAVQSVERFLSHHFRSQLSHPFILNETFTPGSENIYVSRICIRTA</sequence>
<protein>
    <submittedName>
        <fullName evidence="1">Uncharacterized protein</fullName>
    </submittedName>
</protein>
<reference evidence="1 2" key="1">
    <citation type="journal article" date="2017" name="Mol. Ecol.">
        <title>Comparative and population genomic landscape of Phellinus noxius: A hypervariable fungus causing root rot in trees.</title>
        <authorList>
            <person name="Chung C.L."/>
            <person name="Lee T.J."/>
            <person name="Akiba M."/>
            <person name="Lee H.H."/>
            <person name="Kuo T.H."/>
            <person name="Liu D."/>
            <person name="Ke H.M."/>
            <person name="Yokoi T."/>
            <person name="Roa M.B."/>
            <person name="Lu M.J."/>
            <person name="Chang Y.Y."/>
            <person name="Ann P.J."/>
            <person name="Tsai J.N."/>
            <person name="Chen C.Y."/>
            <person name="Tzean S.S."/>
            <person name="Ota Y."/>
            <person name="Hattori T."/>
            <person name="Sahashi N."/>
            <person name="Liou R.F."/>
            <person name="Kikuchi T."/>
            <person name="Tsai I.J."/>
        </authorList>
    </citation>
    <scope>NUCLEOTIDE SEQUENCE [LARGE SCALE GENOMIC DNA]</scope>
    <source>
        <strain evidence="1 2">FFPRI411160</strain>
    </source>
</reference>
<dbReference type="OrthoDB" id="3147730at2759"/>
<dbReference type="AlphaFoldDB" id="A0A286UNP5"/>
<dbReference type="EMBL" id="NBII01000003">
    <property type="protein sequence ID" value="PAV21134.1"/>
    <property type="molecule type" value="Genomic_DNA"/>
</dbReference>